<keyword evidence="2" id="KW-1185">Reference proteome</keyword>
<dbReference type="Proteomes" id="UP000548867">
    <property type="component" value="Unassembled WGS sequence"/>
</dbReference>
<evidence type="ECO:0000313" key="1">
    <source>
        <dbReference type="EMBL" id="MBB3956965.1"/>
    </source>
</evidence>
<dbReference type="RefSeq" id="WP_183627868.1">
    <property type="nucleotide sequence ID" value="NZ_JACIDX010000018.1"/>
</dbReference>
<name>A0A7W6G886_9SPHN</name>
<protein>
    <submittedName>
        <fullName evidence="1">Putative coiled-coil protein SlyX</fullName>
    </submittedName>
</protein>
<dbReference type="EMBL" id="JACIDX010000018">
    <property type="protein sequence ID" value="MBB3956965.1"/>
    <property type="molecule type" value="Genomic_DNA"/>
</dbReference>
<comment type="caution">
    <text evidence="1">The sequence shown here is derived from an EMBL/GenBank/DDBJ whole genome shotgun (WGS) entry which is preliminary data.</text>
</comment>
<sequence length="265" mass="29478">MAIQTDSPKRVLIDDVSALAAELTLDLTSAFVVTNAQAAPKGLRVRTGAGQKRGTASTGEKVGEFFTDRAFIERIVGTVLRNRLNRQAVVVDESLDLLAQIGRILPDVKSRHSEQTIEKLVDALVETHDPLARTTKQIDRMNATARMRFMDKIETLSSDELATAAGHSARNRSQTATRWKSEKKIFSIRWRGQERYPGFQFKDGKPLAVIQQILGALPDDLSPWETAFWFVSTNSWLDGRAPYEMLDSAQRVVKAAHEQSEAVDG</sequence>
<proteinExistence type="predicted"/>
<gene>
    <name evidence="1" type="ORF">GGR38_003938</name>
</gene>
<dbReference type="AlphaFoldDB" id="A0A7W6G886"/>
<evidence type="ECO:0000313" key="2">
    <source>
        <dbReference type="Proteomes" id="UP000548867"/>
    </source>
</evidence>
<accession>A0A7W6G886</accession>
<organism evidence="1 2">
    <name type="scientific">Novosphingobium sediminicola</name>
    <dbReference type="NCBI Taxonomy" id="563162"/>
    <lineage>
        <taxon>Bacteria</taxon>
        <taxon>Pseudomonadati</taxon>
        <taxon>Pseudomonadota</taxon>
        <taxon>Alphaproteobacteria</taxon>
        <taxon>Sphingomonadales</taxon>
        <taxon>Sphingomonadaceae</taxon>
        <taxon>Novosphingobium</taxon>
    </lineage>
</organism>
<reference evidence="1 2" key="1">
    <citation type="submission" date="2020-08" db="EMBL/GenBank/DDBJ databases">
        <title>Genomic Encyclopedia of Type Strains, Phase IV (KMG-IV): sequencing the most valuable type-strain genomes for metagenomic binning, comparative biology and taxonomic classification.</title>
        <authorList>
            <person name="Goeker M."/>
        </authorList>
    </citation>
    <scope>NUCLEOTIDE SEQUENCE [LARGE SCALE GENOMIC DNA]</scope>
    <source>
        <strain evidence="1 2">DSM 27057</strain>
    </source>
</reference>